<feature type="region of interest" description="Disordered" evidence="1">
    <location>
        <begin position="172"/>
        <end position="223"/>
    </location>
</feature>
<feature type="region of interest" description="Disordered" evidence="1">
    <location>
        <begin position="1"/>
        <end position="33"/>
    </location>
</feature>
<sequence>MPHIEPPIQNAQAAQLKETALPTRQKSVEDPPTPVTLEEVLAKAKTGHASNGKKSTAKLDADTMISLAQGTITEASKRPTLEPTHSGFLTPSGMSVSYMIRGGESDVAVDILHATTNDVAEAAFRTALETFQGDLSQWTKPTPALGQLALQKAGTIMWHHNSIMVTVHAQPTPAQAPKLAQESRDQPKPKPQNTSHVLGKPDASEISAGNNTNRGAPTASATHPTAREYLVNFSKKLEDHLVKYDAASHSITPKPELKKPGPIKCKALTLPYPEVELVSVDTLHEVVFIKYIAGQEVLKHMNDTFVNGKLEFKPLKAGNASIQIYVADKSTLIIGSVTVAFTIESKT</sequence>
<evidence type="ECO:0000313" key="2">
    <source>
        <dbReference type="EMBL" id="KAK3361490.1"/>
    </source>
</evidence>
<gene>
    <name evidence="2" type="ORF">B0T24DRAFT_684532</name>
</gene>
<comment type="caution">
    <text evidence="2">The sequence shown here is derived from an EMBL/GenBank/DDBJ whole genome shotgun (WGS) entry which is preliminary data.</text>
</comment>
<feature type="compositionally biased region" description="Polar residues" evidence="1">
    <location>
        <begin position="207"/>
        <end position="223"/>
    </location>
</feature>
<reference evidence="2" key="1">
    <citation type="journal article" date="2023" name="Mol. Phylogenet. Evol.">
        <title>Genome-scale phylogeny and comparative genomics of the fungal order Sordariales.</title>
        <authorList>
            <person name="Hensen N."/>
            <person name="Bonometti L."/>
            <person name="Westerberg I."/>
            <person name="Brannstrom I.O."/>
            <person name="Guillou S."/>
            <person name="Cros-Aarteil S."/>
            <person name="Calhoun S."/>
            <person name="Haridas S."/>
            <person name="Kuo A."/>
            <person name="Mondo S."/>
            <person name="Pangilinan J."/>
            <person name="Riley R."/>
            <person name="LaButti K."/>
            <person name="Andreopoulos B."/>
            <person name="Lipzen A."/>
            <person name="Chen C."/>
            <person name="Yan M."/>
            <person name="Daum C."/>
            <person name="Ng V."/>
            <person name="Clum A."/>
            <person name="Steindorff A."/>
            <person name="Ohm R.A."/>
            <person name="Martin F."/>
            <person name="Silar P."/>
            <person name="Natvig D.O."/>
            <person name="Lalanne C."/>
            <person name="Gautier V."/>
            <person name="Ament-Velasquez S.L."/>
            <person name="Kruys A."/>
            <person name="Hutchinson M.I."/>
            <person name="Powell A.J."/>
            <person name="Barry K."/>
            <person name="Miller A.N."/>
            <person name="Grigoriev I.V."/>
            <person name="Debuchy R."/>
            <person name="Gladieux P."/>
            <person name="Hiltunen Thoren M."/>
            <person name="Johannesson H."/>
        </authorList>
    </citation>
    <scope>NUCLEOTIDE SEQUENCE</scope>
    <source>
        <strain evidence="2">CBS 958.72</strain>
    </source>
</reference>
<proteinExistence type="predicted"/>
<organism evidence="2 3">
    <name type="scientific">Lasiosphaeria ovina</name>
    <dbReference type="NCBI Taxonomy" id="92902"/>
    <lineage>
        <taxon>Eukaryota</taxon>
        <taxon>Fungi</taxon>
        <taxon>Dikarya</taxon>
        <taxon>Ascomycota</taxon>
        <taxon>Pezizomycotina</taxon>
        <taxon>Sordariomycetes</taxon>
        <taxon>Sordariomycetidae</taxon>
        <taxon>Sordariales</taxon>
        <taxon>Lasiosphaeriaceae</taxon>
        <taxon>Lasiosphaeria</taxon>
    </lineage>
</organism>
<keyword evidence="3" id="KW-1185">Reference proteome</keyword>
<protein>
    <submittedName>
        <fullName evidence="2">Uncharacterized protein</fullName>
    </submittedName>
</protein>
<evidence type="ECO:0000256" key="1">
    <source>
        <dbReference type="SAM" id="MobiDB-lite"/>
    </source>
</evidence>
<dbReference type="AlphaFoldDB" id="A0AAE0JU34"/>
<evidence type="ECO:0000313" key="3">
    <source>
        <dbReference type="Proteomes" id="UP001287356"/>
    </source>
</evidence>
<dbReference type="Proteomes" id="UP001287356">
    <property type="component" value="Unassembled WGS sequence"/>
</dbReference>
<name>A0AAE0JU34_9PEZI</name>
<dbReference type="EMBL" id="JAULSN010000011">
    <property type="protein sequence ID" value="KAK3361490.1"/>
    <property type="molecule type" value="Genomic_DNA"/>
</dbReference>
<reference evidence="2" key="2">
    <citation type="submission" date="2023-06" db="EMBL/GenBank/DDBJ databases">
        <authorList>
            <consortium name="Lawrence Berkeley National Laboratory"/>
            <person name="Haridas S."/>
            <person name="Hensen N."/>
            <person name="Bonometti L."/>
            <person name="Westerberg I."/>
            <person name="Brannstrom I.O."/>
            <person name="Guillou S."/>
            <person name="Cros-Aarteil S."/>
            <person name="Calhoun S."/>
            <person name="Kuo A."/>
            <person name="Mondo S."/>
            <person name="Pangilinan J."/>
            <person name="Riley R."/>
            <person name="Labutti K."/>
            <person name="Andreopoulos B."/>
            <person name="Lipzen A."/>
            <person name="Chen C."/>
            <person name="Yanf M."/>
            <person name="Daum C."/>
            <person name="Ng V."/>
            <person name="Clum A."/>
            <person name="Steindorff A."/>
            <person name="Ohm R."/>
            <person name="Martin F."/>
            <person name="Silar P."/>
            <person name="Natvig D."/>
            <person name="Lalanne C."/>
            <person name="Gautier V."/>
            <person name="Ament-Velasquez S.L."/>
            <person name="Kruys A."/>
            <person name="Hutchinson M.I."/>
            <person name="Powell A.J."/>
            <person name="Barry K."/>
            <person name="Miller A.N."/>
            <person name="Grigoriev I.V."/>
            <person name="Debuchy R."/>
            <person name="Gladieux P."/>
            <person name="Thoren M.H."/>
            <person name="Johannesson H."/>
        </authorList>
    </citation>
    <scope>NUCLEOTIDE SEQUENCE</scope>
    <source>
        <strain evidence="2">CBS 958.72</strain>
    </source>
</reference>
<accession>A0AAE0JU34</accession>